<sequence length="121" mass="14071">MTGAPRDPSHQPIYLHQAVRDNRRVLPQRQGEWLHLFRRTQLNDQLRSHGLSDERRSFRGRDPNRKPSSSEVSAEMRRIPQESEAGEPNVLKNVRLSPRSERSIKKPANLINAIFSRKNTI</sequence>
<feature type="compositionally biased region" description="Basic and acidic residues" evidence="1">
    <location>
        <begin position="46"/>
        <end position="65"/>
    </location>
</feature>
<name>A0AAV7VCV7_PLEWA</name>
<organism evidence="2 3">
    <name type="scientific">Pleurodeles waltl</name>
    <name type="common">Iberian ribbed newt</name>
    <dbReference type="NCBI Taxonomy" id="8319"/>
    <lineage>
        <taxon>Eukaryota</taxon>
        <taxon>Metazoa</taxon>
        <taxon>Chordata</taxon>
        <taxon>Craniata</taxon>
        <taxon>Vertebrata</taxon>
        <taxon>Euteleostomi</taxon>
        <taxon>Amphibia</taxon>
        <taxon>Batrachia</taxon>
        <taxon>Caudata</taxon>
        <taxon>Salamandroidea</taxon>
        <taxon>Salamandridae</taxon>
        <taxon>Pleurodelinae</taxon>
        <taxon>Pleurodeles</taxon>
    </lineage>
</organism>
<proteinExistence type="predicted"/>
<gene>
    <name evidence="2" type="ORF">NDU88_003265</name>
</gene>
<accession>A0AAV7VCV7</accession>
<evidence type="ECO:0000313" key="3">
    <source>
        <dbReference type="Proteomes" id="UP001066276"/>
    </source>
</evidence>
<protein>
    <submittedName>
        <fullName evidence="2">Uncharacterized protein</fullName>
    </submittedName>
</protein>
<dbReference type="Proteomes" id="UP001066276">
    <property type="component" value="Chromosome 2_1"/>
</dbReference>
<feature type="region of interest" description="Disordered" evidence="1">
    <location>
        <begin position="45"/>
        <end position="102"/>
    </location>
</feature>
<comment type="caution">
    <text evidence="2">The sequence shown here is derived from an EMBL/GenBank/DDBJ whole genome shotgun (WGS) entry which is preliminary data.</text>
</comment>
<dbReference type="EMBL" id="JANPWB010000003">
    <property type="protein sequence ID" value="KAJ1199429.1"/>
    <property type="molecule type" value="Genomic_DNA"/>
</dbReference>
<evidence type="ECO:0000256" key="1">
    <source>
        <dbReference type="SAM" id="MobiDB-lite"/>
    </source>
</evidence>
<evidence type="ECO:0000313" key="2">
    <source>
        <dbReference type="EMBL" id="KAJ1199429.1"/>
    </source>
</evidence>
<reference evidence="2" key="1">
    <citation type="journal article" date="2022" name="bioRxiv">
        <title>Sequencing and chromosome-scale assembly of the giantPleurodeles waltlgenome.</title>
        <authorList>
            <person name="Brown T."/>
            <person name="Elewa A."/>
            <person name="Iarovenko S."/>
            <person name="Subramanian E."/>
            <person name="Araus A.J."/>
            <person name="Petzold A."/>
            <person name="Susuki M."/>
            <person name="Suzuki K.-i.T."/>
            <person name="Hayashi T."/>
            <person name="Toyoda A."/>
            <person name="Oliveira C."/>
            <person name="Osipova E."/>
            <person name="Leigh N.D."/>
            <person name="Simon A."/>
            <person name="Yun M.H."/>
        </authorList>
    </citation>
    <scope>NUCLEOTIDE SEQUENCE</scope>
    <source>
        <strain evidence="2">20211129_DDA</strain>
        <tissue evidence="2">Liver</tissue>
    </source>
</reference>
<dbReference type="AlphaFoldDB" id="A0AAV7VCV7"/>
<keyword evidence="3" id="KW-1185">Reference proteome</keyword>